<dbReference type="Pfam" id="PF01395">
    <property type="entry name" value="PBP_GOBP"/>
    <property type="match status" value="1"/>
</dbReference>
<dbReference type="SUPFAM" id="SSF47565">
    <property type="entry name" value="Insect pheromone/odorant-binding proteins"/>
    <property type="match status" value="1"/>
</dbReference>
<keyword evidence="1 2" id="KW-0732">Signal</keyword>
<dbReference type="GO" id="GO:0005549">
    <property type="term" value="F:odorant binding"/>
    <property type="evidence" value="ECO:0007669"/>
    <property type="project" value="InterPro"/>
</dbReference>
<feature type="chain" id="PRO_5029012265" evidence="2">
    <location>
        <begin position="22"/>
        <end position="151"/>
    </location>
</feature>
<name>A0A7H1CRI3_PIERA</name>
<dbReference type="CDD" id="cd23992">
    <property type="entry name" value="PBP_GOBP"/>
    <property type="match status" value="1"/>
</dbReference>
<dbReference type="GO" id="GO:0005615">
    <property type="term" value="C:extracellular space"/>
    <property type="evidence" value="ECO:0007669"/>
    <property type="project" value="TreeGrafter"/>
</dbReference>
<dbReference type="EMBL" id="MT468348">
    <property type="protein sequence ID" value="QNS26341.1"/>
    <property type="molecule type" value="mRNA"/>
</dbReference>
<dbReference type="SMART" id="SM00708">
    <property type="entry name" value="PhBP"/>
    <property type="match status" value="1"/>
</dbReference>
<dbReference type="PANTHER" id="PTHR11857">
    <property type="entry name" value="ODORANT BINDING PROTEIN-RELATED"/>
    <property type="match status" value="1"/>
</dbReference>
<dbReference type="InterPro" id="IPR036728">
    <property type="entry name" value="PBP_GOBP_sf"/>
</dbReference>
<proteinExistence type="evidence at transcript level"/>
<feature type="signal peptide" evidence="2">
    <location>
        <begin position="1"/>
        <end position="21"/>
    </location>
</feature>
<evidence type="ECO:0000256" key="1">
    <source>
        <dbReference type="ARBA" id="ARBA00022729"/>
    </source>
</evidence>
<organism evidence="3">
    <name type="scientific">Pieris rapae</name>
    <name type="common">Small white butterfly</name>
    <name type="synonym">Artogeia rapae</name>
    <dbReference type="NCBI Taxonomy" id="64459"/>
    <lineage>
        <taxon>Eukaryota</taxon>
        <taxon>Metazoa</taxon>
        <taxon>Ecdysozoa</taxon>
        <taxon>Arthropoda</taxon>
        <taxon>Hexapoda</taxon>
        <taxon>Insecta</taxon>
        <taxon>Pterygota</taxon>
        <taxon>Neoptera</taxon>
        <taxon>Endopterygota</taxon>
        <taxon>Lepidoptera</taxon>
        <taxon>Glossata</taxon>
        <taxon>Ditrysia</taxon>
        <taxon>Papilionoidea</taxon>
        <taxon>Pieridae</taxon>
        <taxon>Pierinae</taxon>
        <taxon>Pieris</taxon>
    </lineage>
</organism>
<dbReference type="AlphaFoldDB" id="A0A7H1CRI3"/>
<dbReference type="GO" id="GO:0007608">
    <property type="term" value="P:sensory perception of smell"/>
    <property type="evidence" value="ECO:0007669"/>
    <property type="project" value="TreeGrafter"/>
</dbReference>
<dbReference type="InterPro" id="IPR006170">
    <property type="entry name" value="PBP/GOBP"/>
</dbReference>
<evidence type="ECO:0000256" key="2">
    <source>
        <dbReference type="SAM" id="SignalP"/>
    </source>
</evidence>
<sequence>MFLKVLLTLGLLNINFYGIHAMTADQKAMIHAHFEKIGAECIKEHQISVDDIKNLRAKKLPTGENAPCFLSCVLKKIGVMDDKGMLQKESAMELAKRVFNDDEELKMLEDYLHSCSHINGESVSDGEKGCERAILAYKCMSDNASQFGLEM</sequence>
<reference evidence="3" key="1">
    <citation type="journal article" date="2020" name="J. Insect Sci.">
        <title>Identification and Expression Profiles of 14 Odorant-Binding Protein Genes From Pieris rapae (Lepidoptera: Pieridae).</title>
        <authorList>
            <person name="Li M.Y."/>
            <person name="Jiang X.Y."/>
            <person name="Qi Y.Z."/>
            <person name="Huang Y.J."/>
            <person name="Li S.G."/>
            <person name="Liu S."/>
        </authorList>
    </citation>
    <scope>NUCLEOTIDE SEQUENCE</scope>
    <source>
        <strain evidence="3">HF</strain>
    </source>
</reference>
<protein>
    <submittedName>
        <fullName evidence="3">Odorant binding protein 1</fullName>
    </submittedName>
</protein>
<evidence type="ECO:0000313" key="3">
    <source>
        <dbReference type="EMBL" id="QNS26341.1"/>
    </source>
</evidence>
<dbReference type="Gene3D" id="1.10.238.20">
    <property type="entry name" value="Pheromone/general odorant binding protein domain"/>
    <property type="match status" value="1"/>
</dbReference>
<accession>A0A7H1CRI3</accession>